<protein>
    <submittedName>
        <fullName evidence="1">Uncharacterized protein</fullName>
    </submittedName>
</protein>
<organism evidence="1 2">
    <name type="scientific">Xylaria curta</name>
    <dbReference type="NCBI Taxonomy" id="42375"/>
    <lineage>
        <taxon>Eukaryota</taxon>
        <taxon>Fungi</taxon>
        <taxon>Dikarya</taxon>
        <taxon>Ascomycota</taxon>
        <taxon>Pezizomycotina</taxon>
        <taxon>Sordariomycetes</taxon>
        <taxon>Xylariomycetidae</taxon>
        <taxon>Xylariales</taxon>
        <taxon>Xylariaceae</taxon>
        <taxon>Xylaria</taxon>
    </lineage>
</organism>
<comment type="caution">
    <text evidence="1">The sequence shown here is derived from an EMBL/GenBank/DDBJ whole genome shotgun (WGS) entry which is preliminary data.</text>
</comment>
<name>A0ACC1MRM5_9PEZI</name>
<accession>A0ACC1MRM5</accession>
<dbReference type="Proteomes" id="UP001143856">
    <property type="component" value="Unassembled WGS sequence"/>
</dbReference>
<reference evidence="1" key="1">
    <citation type="submission" date="2022-10" db="EMBL/GenBank/DDBJ databases">
        <title>Genome Sequence of Xylaria curta.</title>
        <authorList>
            <person name="Buettner E."/>
        </authorList>
    </citation>
    <scope>NUCLEOTIDE SEQUENCE</scope>
    <source>
        <strain evidence="1">Babe10</strain>
    </source>
</reference>
<keyword evidence="2" id="KW-1185">Reference proteome</keyword>
<dbReference type="EMBL" id="JAPDGR010004180">
    <property type="protein sequence ID" value="KAJ2968904.1"/>
    <property type="molecule type" value="Genomic_DNA"/>
</dbReference>
<proteinExistence type="predicted"/>
<evidence type="ECO:0000313" key="2">
    <source>
        <dbReference type="Proteomes" id="UP001143856"/>
    </source>
</evidence>
<sequence>MAMNQNNSVTFGWAEPMDLDIPEQPSLTTPLNQQGDGLEGVVDATYPEAFRPDWYQATSTCSETDPTSEKFVSEPYEDIITSTDGEAIRAIRVGIQPQLPSKKVVFAPSLEAQAIMLRACRQVATHDWKLLQGALQLSQA</sequence>
<gene>
    <name evidence="1" type="ORF">NUW58_g10116</name>
</gene>
<evidence type="ECO:0000313" key="1">
    <source>
        <dbReference type="EMBL" id="KAJ2968904.1"/>
    </source>
</evidence>